<dbReference type="Gene3D" id="1.10.1390.10">
    <property type="match status" value="1"/>
</dbReference>
<dbReference type="GO" id="GO:0048029">
    <property type="term" value="F:monosaccharide binding"/>
    <property type="evidence" value="ECO:0007669"/>
    <property type="project" value="TreeGrafter"/>
</dbReference>
<keyword evidence="9" id="KW-1185">Reference proteome</keyword>
<dbReference type="GO" id="GO:0006096">
    <property type="term" value="P:glycolytic process"/>
    <property type="evidence" value="ECO:0007669"/>
    <property type="project" value="UniProtKB-UniPathway"/>
</dbReference>
<dbReference type="PROSITE" id="PS00174">
    <property type="entry name" value="P_GLUCOSE_ISOMERASE_2"/>
    <property type="match status" value="1"/>
</dbReference>
<dbReference type="InterPro" id="IPR023096">
    <property type="entry name" value="G6P_Isomerase_C"/>
</dbReference>
<evidence type="ECO:0000256" key="2">
    <source>
        <dbReference type="ARBA" id="ARBA00006604"/>
    </source>
</evidence>
<evidence type="ECO:0000256" key="7">
    <source>
        <dbReference type="RuleBase" id="RU000612"/>
    </source>
</evidence>
<evidence type="ECO:0000313" key="9">
    <source>
        <dbReference type="Proteomes" id="UP000694546"/>
    </source>
</evidence>
<dbReference type="GO" id="GO:0004347">
    <property type="term" value="F:glucose-6-phosphate isomerase activity"/>
    <property type="evidence" value="ECO:0007669"/>
    <property type="project" value="UniProtKB-EC"/>
</dbReference>
<dbReference type="InterPro" id="IPR046348">
    <property type="entry name" value="SIS_dom_sf"/>
</dbReference>
<dbReference type="InterPro" id="IPR001672">
    <property type="entry name" value="G6P_Isomerase"/>
</dbReference>
<protein>
    <recommendedName>
        <fullName evidence="4 7">Glucose-6-phosphate isomerase</fullName>
        <ecNumber evidence="3 7">5.3.1.9</ecNumber>
    </recommendedName>
</protein>
<dbReference type="PRINTS" id="PR00662">
    <property type="entry name" value="G6PISOMERASE"/>
</dbReference>
<gene>
    <name evidence="8" type="primary">GPI</name>
</gene>
<dbReference type="PANTHER" id="PTHR11469:SF5">
    <property type="entry name" value="GLUCOSE-6-PHOSPHATE ISOMERASE"/>
    <property type="match status" value="1"/>
</dbReference>
<comment type="pathway">
    <text evidence="1 7">Carbohydrate degradation; glycolysis; D-glyceraldehyde 3-phosphate and glycerone phosphate from D-glucose: step 2/4.</text>
</comment>
<dbReference type="PANTHER" id="PTHR11469">
    <property type="entry name" value="GLUCOSE-6-PHOSPHATE ISOMERASE"/>
    <property type="match status" value="1"/>
</dbReference>
<dbReference type="Ensembl" id="ENSGMOT00000053722.1">
    <property type="protein sequence ID" value="ENSGMOP00000025856.1"/>
    <property type="gene ID" value="ENSGMOG00000005500.2"/>
</dbReference>
<dbReference type="Proteomes" id="UP000694546">
    <property type="component" value="Chromosome 9"/>
</dbReference>
<dbReference type="EC" id="5.3.1.9" evidence="3 7"/>
<dbReference type="SUPFAM" id="SSF53697">
    <property type="entry name" value="SIS domain"/>
    <property type="match status" value="1"/>
</dbReference>
<organism evidence="8 9">
    <name type="scientific">Gadus morhua</name>
    <name type="common">Atlantic cod</name>
    <dbReference type="NCBI Taxonomy" id="8049"/>
    <lineage>
        <taxon>Eukaryota</taxon>
        <taxon>Metazoa</taxon>
        <taxon>Chordata</taxon>
        <taxon>Craniata</taxon>
        <taxon>Vertebrata</taxon>
        <taxon>Euteleostomi</taxon>
        <taxon>Actinopterygii</taxon>
        <taxon>Neopterygii</taxon>
        <taxon>Teleostei</taxon>
        <taxon>Neoteleostei</taxon>
        <taxon>Acanthomorphata</taxon>
        <taxon>Zeiogadaria</taxon>
        <taxon>Gadariae</taxon>
        <taxon>Gadiformes</taxon>
        <taxon>Gadoidei</taxon>
        <taxon>Gadidae</taxon>
        <taxon>Gadus</taxon>
    </lineage>
</organism>
<dbReference type="UniPathway" id="UPA00109">
    <property type="reaction ID" value="UER00181"/>
</dbReference>
<evidence type="ECO:0000256" key="1">
    <source>
        <dbReference type="ARBA" id="ARBA00004926"/>
    </source>
</evidence>
<evidence type="ECO:0000256" key="4">
    <source>
        <dbReference type="ARBA" id="ARBA00018388"/>
    </source>
</evidence>
<name>A0A8C5FC54_GADMO</name>
<dbReference type="PROSITE" id="PS51463">
    <property type="entry name" value="P_GLUCOSE_ISOMERASE_3"/>
    <property type="match status" value="1"/>
</dbReference>
<dbReference type="HAMAP" id="MF_00473">
    <property type="entry name" value="G6P_isomerase"/>
    <property type="match status" value="1"/>
</dbReference>
<keyword evidence="7" id="KW-0413">Isomerase</keyword>
<reference evidence="8" key="1">
    <citation type="submission" date="2025-08" db="UniProtKB">
        <authorList>
            <consortium name="Ensembl"/>
        </authorList>
    </citation>
    <scope>IDENTIFICATION</scope>
</reference>
<dbReference type="GeneTree" id="ENSGT00390000000707"/>
<dbReference type="InterPro" id="IPR035476">
    <property type="entry name" value="SIS_PGI_1"/>
</dbReference>
<dbReference type="CDD" id="cd05016">
    <property type="entry name" value="SIS_PGI_2"/>
    <property type="match status" value="1"/>
</dbReference>
<dbReference type="InterPro" id="IPR018189">
    <property type="entry name" value="Phosphoglucose_isomerase_CS"/>
</dbReference>
<dbReference type="NCBIfam" id="NF001211">
    <property type="entry name" value="PRK00179.1"/>
    <property type="match status" value="1"/>
</dbReference>
<comment type="catalytic activity">
    <reaction evidence="5 7">
        <text>alpha-D-glucose 6-phosphate = beta-D-fructose 6-phosphate</text>
        <dbReference type="Rhea" id="RHEA:11816"/>
        <dbReference type="ChEBI" id="CHEBI:57634"/>
        <dbReference type="ChEBI" id="CHEBI:58225"/>
        <dbReference type="EC" id="5.3.1.9"/>
    </reaction>
</comment>
<sequence>MGLTNDPNYQKLEQWYKANVGNLNMRKMFEAESDRFSKFSKTLATDDGDILLDYSKNIINEDVMAILFAMKEKRLGAGIRYGRAVLHVALRNRSNTPIHVDGKDVMPEVNGVLNKMKAFCHKVRSGDWKGFSGKAITDVVNIGIGGSDLGPLMVTEALKPYSEGGPNVWFVSNIDGTHLAKTLAQLNPETSLFIIASKTFTTQETITNAESAREWFLKTAKDQSTVAKHFVALSTNAPKVKEFGIDTNNMFEFWDWVGGRYSLWSAIGLSIALHIGFENFEQLLSGAHWMDNHFRSTPLEQNVPVLLAVLGIWYINFFQAETHAMLPYDQYMHRFAAYFQQGDMESNGKYITKDGARVGYHTGPIVWGEPGTNGQHAFYQLIHQGTRMIPADFLIPAQSQNPIRDSLHHKILAANFLAQTEALMKGKTSEEARGELVAGGLGGEALDKLLPHKVFEGNKPSNSIVFKKLTPFMLGALVAMYEHKIFVQGVMWDINSYDQWGVELGKQLAKKIEPELKSADEITSHDSSTNGLISFLKQNFA</sequence>
<comment type="function">
    <text evidence="6">In the cytoplasm, catalyzes the conversion of glucose-6-phosphate to fructose-6-phosphate, the second step in glycolysis, and the reverse reaction during gluconeogenesis. Besides it's role as a glycolytic enzyme, also acts as a secreted cytokine: acts as an angiogenic factor (AMF) that stimulates endothelial cell motility. Acts as a neurotrophic factor, neuroleukin, for spinal and sensory neurons. It is secreted by lectin-stimulated T-cells and induces immunoglobulin secretion.</text>
</comment>
<evidence type="ECO:0000256" key="3">
    <source>
        <dbReference type="ARBA" id="ARBA00011952"/>
    </source>
</evidence>
<keyword evidence="7" id="KW-0324">Glycolysis</keyword>
<dbReference type="Gene3D" id="3.40.50.10490">
    <property type="entry name" value="Glucose-6-phosphate isomerase like protein, domain 1"/>
    <property type="match status" value="2"/>
</dbReference>
<proteinExistence type="inferred from homology"/>
<keyword evidence="7" id="KW-0312">Gluconeogenesis</keyword>
<dbReference type="AlphaFoldDB" id="A0A8C5FC54"/>
<dbReference type="GO" id="GO:0005829">
    <property type="term" value="C:cytosol"/>
    <property type="evidence" value="ECO:0007669"/>
    <property type="project" value="TreeGrafter"/>
</dbReference>
<evidence type="ECO:0000256" key="5">
    <source>
        <dbReference type="ARBA" id="ARBA00029321"/>
    </source>
</evidence>
<dbReference type="InterPro" id="IPR035482">
    <property type="entry name" value="SIS_PGI_2"/>
</dbReference>
<dbReference type="GO" id="GO:0097367">
    <property type="term" value="F:carbohydrate derivative binding"/>
    <property type="evidence" value="ECO:0007669"/>
    <property type="project" value="InterPro"/>
</dbReference>
<dbReference type="PROSITE" id="PS00765">
    <property type="entry name" value="P_GLUCOSE_ISOMERASE_1"/>
    <property type="match status" value="1"/>
</dbReference>
<evidence type="ECO:0000256" key="6">
    <source>
        <dbReference type="ARBA" id="ARBA00046209"/>
    </source>
</evidence>
<dbReference type="Pfam" id="PF00342">
    <property type="entry name" value="PGI"/>
    <property type="match status" value="1"/>
</dbReference>
<accession>A0A8C5FC54</accession>
<dbReference type="GO" id="GO:0006094">
    <property type="term" value="P:gluconeogenesis"/>
    <property type="evidence" value="ECO:0007669"/>
    <property type="project" value="UniProtKB-KW"/>
</dbReference>
<reference evidence="8" key="2">
    <citation type="submission" date="2025-09" db="UniProtKB">
        <authorList>
            <consortium name="Ensembl"/>
        </authorList>
    </citation>
    <scope>IDENTIFICATION</scope>
</reference>
<evidence type="ECO:0000313" key="8">
    <source>
        <dbReference type="Ensembl" id="ENSGMOP00000025856.1"/>
    </source>
</evidence>
<dbReference type="GO" id="GO:0051156">
    <property type="term" value="P:glucose 6-phosphate metabolic process"/>
    <property type="evidence" value="ECO:0007669"/>
    <property type="project" value="TreeGrafter"/>
</dbReference>
<dbReference type="CDD" id="cd05015">
    <property type="entry name" value="SIS_PGI_1"/>
    <property type="match status" value="1"/>
</dbReference>
<comment type="similarity">
    <text evidence="2 7">Belongs to the GPI family.</text>
</comment>